<organism evidence="2 3">
    <name type="scientific">Klenkia brasiliensis</name>
    <dbReference type="NCBI Taxonomy" id="333142"/>
    <lineage>
        <taxon>Bacteria</taxon>
        <taxon>Bacillati</taxon>
        <taxon>Actinomycetota</taxon>
        <taxon>Actinomycetes</taxon>
        <taxon>Geodermatophilales</taxon>
        <taxon>Geodermatophilaceae</taxon>
        <taxon>Klenkia</taxon>
    </lineage>
</organism>
<dbReference type="OrthoDB" id="9851001at2"/>
<dbReference type="Proteomes" id="UP000198863">
    <property type="component" value="Unassembled WGS sequence"/>
</dbReference>
<dbReference type="AlphaFoldDB" id="A0A1G8A148"/>
<feature type="signal peptide" evidence="1">
    <location>
        <begin position="1"/>
        <end position="21"/>
    </location>
</feature>
<sequence>MRPRLVVLGAALALTACTSSAPDDAPQADLPSGVLLDQVQDVDTGLALTGGTGRLLQAALDSTDTPVLLSTTDPAGQAGITRGTDLSARVTIAALGQFGGVAEMGIAADDTAVLVGDATDGPAVIRVAPDGGEQVLPVALPEALGINSLSSVSPRTVDFTPDASRVVVTSTPTDYSQGTPVATGTLQVAVVDTTTGTTTQATQVQLAQPAAVIPGTDPPVAVEDTLITADGSVLVAVGLAGQESQLLRFDPSLTPGATALYDRPDVDGTTFLAADDDGSAYLTQTGVGVQLLRVPVGGTAPEEVAVLEDGPATVGGLVVASGHAYLSGITDTELGQTVRAVDLATGDTTPAVGFCREGSNSVPALGSSGDTLLVSALCSDESTNEQHLYLFRAP</sequence>
<name>A0A1G8A148_9ACTN</name>
<dbReference type="PROSITE" id="PS51257">
    <property type="entry name" value="PROKAR_LIPOPROTEIN"/>
    <property type="match status" value="1"/>
</dbReference>
<reference evidence="3" key="1">
    <citation type="submission" date="2016-10" db="EMBL/GenBank/DDBJ databases">
        <authorList>
            <person name="Varghese N."/>
            <person name="Submissions S."/>
        </authorList>
    </citation>
    <scope>NUCLEOTIDE SEQUENCE [LARGE SCALE GENOMIC DNA]</scope>
    <source>
        <strain evidence="3">DSM 44526</strain>
    </source>
</reference>
<keyword evidence="1" id="KW-0732">Signal</keyword>
<dbReference type="EMBL" id="FNCF01000010">
    <property type="protein sequence ID" value="SDH14571.1"/>
    <property type="molecule type" value="Genomic_DNA"/>
</dbReference>
<protein>
    <submittedName>
        <fullName evidence="2">Uncharacterized protein</fullName>
    </submittedName>
</protein>
<dbReference type="RefSeq" id="WP_091069064.1">
    <property type="nucleotide sequence ID" value="NZ_FNCF01000010.1"/>
</dbReference>
<keyword evidence="3" id="KW-1185">Reference proteome</keyword>
<gene>
    <name evidence="2" type="ORF">SAMN05660324_0008</name>
</gene>
<accession>A0A1G8A148</accession>
<evidence type="ECO:0000256" key="1">
    <source>
        <dbReference type="SAM" id="SignalP"/>
    </source>
</evidence>
<evidence type="ECO:0000313" key="2">
    <source>
        <dbReference type="EMBL" id="SDH14571.1"/>
    </source>
</evidence>
<proteinExistence type="predicted"/>
<feature type="chain" id="PRO_5039520450" evidence="1">
    <location>
        <begin position="22"/>
        <end position="394"/>
    </location>
</feature>
<evidence type="ECO:0000313" key="3">
    <source>
        <dbReference type="Proteomes" id="UP000198863"/>
    </source>
</evidence>
<dbReference type="SUPFAM" id="SSF75011">
    <property type="entry name" value="3-carboxy-cis,cis-mucoante lactonizing enzyme"/>
    <property type="match status" value="1"/>
</dbReference>